<evidence type="ECO:0000256" key="2">
    <source>
        <dbReference type="ARBA" id="ARBA00022475"/>
    </source>
</evidence>
<keyword evidence="5 6" id="KW-0472">Membrane</keyword>
<evidence type="ECO:0000256" key="3">
    <source>
        <dbReference type="ARBA" id="ARBA00022692"/>
    </source>
</evidence>
<gene>
    <name evidence="7" type="ORF">GCM10010492_12520</name>
</gene>
<feature type="transmembrane region" description="Helical" evidence="6">
    <location>
        <begin position="33"/>
        <end position="50"/>
    </location>
</feature>
<comment type="caution">
    <text evidence="7">The sequence shown here is derived from an EMBL/GenBank/DDBJ whole genome shotgun (WGS) entry which is preliminary data.</text>
</comment>
<evidence type="ECO:0000256" key="1">
    <source>
        <dbReference type="ARBA" id="ARBA00004651"/>
    </source>
</evidence>
<feature type="transmembrane region" description="Helical" evidence="6">
    <location>
        <begin position="169"/>
        <end position="188"/>
    </location>
</feature>
<keyword evidence="4 6" id="KW-1133">Transmembrane helix</keyword>
<dbReference type="PIRSF" id="PIRSF006060">
    <property type="entry name" value="AA_transporter"/>
    <property type="match status" value="1"/>
</dbReference>
<dbReference type="PANTHER" id="PTHR42770:SF13">
    <property type="entry name" value="L-METHIONINE_BRANCHED-CHAIN AMINO ACID EXPORTER YJEH"/>
    <property type="match status" value="1"/>
</dbReference>
<evidence type="ECO:0000256" key="6">
    <source>
        <dbReference type="SAM" id="Phobius"/>
    </source>
</evidence>
<feature type="transmembrane region" description="Helical" evidence="6">
    <location>
        <begin position="136"/>
        <end position="157"/>
    </location>
</feature>
<feature type="transmembrane region" description="Helical" evidence="6">
    <location>
        <begin position="303"/>
        <end position="327"/>
    </location>
</feature>
<dbReference type="PANTHER" id="PTHR42770">
    <property type="entry name" value="AMINO ACID TRANSPORTER-RELATED"/>
    <property type="match status" value="1"/>
</dbReference>
<dbReference type="RefSeq" id="WP_343932653.1">
    <property type="nucleotide sequence ID" value="NZ_BAAABU010000002.1"/>
</dbReference>
<keyword evidence="8" id="KW-1185">Reference proteome</keyword>
<evidence type="ECO:0000313" key="7">
    <source>
        <dbReference type="EMBL" id="GAA0216195.1"/>
    </source>
</evidence>
<feature type="transmembrane region" description="Helical" evidence="6">
    <location>
        <begin position="78"/>
        <end position="99"/>
    </location>
</feature>
<evidence type="ECO:0000256" key="5">
    <source>
        <dbReference type="ARBA" id="ARBA00023136"/>
    </source>
</evidence>
<protein>
    <submittedName>
        <fullName evidence="7">Amino acid permease</fullName>
    </submittedName>
</protein>
<evidence type="ECO:0000256" key="4">
    <source>
        <dbReference type="ARBA" id="ARBA00022989"/>
    </source>
</evidence>
<feature type="transmembrane region" description="Helical" evidence="6">
    <location>
        <begin position="111"/>
        <end position="129"/>
    </location>
</feature>
<keyword evidence="3 6" id="KW-0812">Transmembrane</keyword>
<keyword evidence="2" id="KW-1003">Cell membrane</keyword>
<dbReference type="InterPro" id="IPR050367">
    <property type="entry name" value="APC_superfamily"/>
</dbReference>
<comment type="subcellular location">
    <subcellularLocation>
        <location evidence="1">Cell membrane</location>
        <topology evidence="1">Multi-pass membrane protein</topology>
    </subcellularLocation>
</comment>
<dbReference type="InterPro" id="IPR002293">
    <property type="entry name" value="AA/rel_permease1"/>
</dbReference>
<dbReference type="Gene3D" id="1.20.1740.10">
    <property type="entry name" value="Amino acid/polyamine transporter I"/>
    <property type="match status" value="1"/>
</dbReference>
<organism evidence="7 8">
    <name type="scientific">Saccharothrix mutabilis subsp. mutabilis</name>
    <dbReference type="NCBI Taxonomy" id="66855"/>
    <lineage>
        <taxon>Bacteria</taxon>
        <taxon>Bacillati</taxon>
        <taxon>Actinomycetota</taxon>
        <taxon>Actinomycetes</taxon>
        <taxon>Pseudonocardiales</taxon>
        <taxon>Pseudonocardiaceae</taxon>
        <taxon>Saccharothrix</taxon>
    </lineage>
</organism>
<sequence>MRLTAMYLGAVLGPGVLVLPALATGEAGPASILAWVLLLALSVPVAMSFAELGTRHPGGHGVAGFVGRAFGPRAQRTVAWWFAAVGVPVGVLGGALVGGQYAAHAVGGHPLVWGTSVLVAAFAANHAGLRVSATAQVLLVGLLVALVAVAIAVRAPHVTADDFRPFAPHGWLAVGTAATVLFFAFAGWEAASHLSGGFPDLKRATRRTLAVVAVLYLGLAVTTVAVPGDVPLAVLLERAFGPSARVVTAVAAVLLSFGALNTYLAGAVQLGTAMGLKRSLCVQAGWCAVLLVATAAWEVELTTLMGVTATTLAAVTAAGMAAAVKLLPRKAPPAVALAFTLVVLGFSGWWLLVPAAVSALAWSAAPAGRSAASPGPPC</sequence>
<feature type="transmembrane region" description="Helical" evidence="6">
    <location>
        <begin position="280"/>
        <end position="297"/>
    </location>
</feature>
<evidence type="ECO:0000313" key="8">
    <source>
        <dbReference type="Proteomes" id="UP001500416"/>
    </source>
</evidence>
<dbReference type="Proteomes" id="UP001500416">
    <property type="component" value="Unassembled WGS sequence"/>
</dbReference>
<accession>A0ABN0T9Y7</accession>
<dbReference type="EMBL" id="BAAABU010000002">
    <property type="protein sequence ID" value="GAA0216195.1"/>
    <property type="molecule type" value="Genomic_DNA"/>
</dbReference>
<dbReference type="Pfam" id="PF13520">
    <property type="entry name" value="AA_permease_2"/>
    <property type="match status" value="1"/>
</dbReference>
<name>A0ABN0T9Y7_9PSEU</name>
<proteinExistence type="predicted"/>
<reference evidence="7 8" key="1">
    <citation type="journal article" date="2019" name="Int. J. Syst. Evol. Microbiol.">
        <title>The Global Catalogue of Microorganisms (GCM) 10K type strain sequencing project: providing services to taxonomists for standard genome sequencing and annotation.</title>
        <authorList>
            <consortium name="The Broad Institute Genomics Platform"/>
            <consortium name="The Broad Institute Genome Sequencing Center for Infectious Disease"/>
            <person name="Wu L."/>
            <person name="Ma J."/>
        </authorList>
    </citation>
    <scope>NUCLEOTIDE SEQUENCE [LARGE SCALE GENOMIC DNA]</scope>
    <source>
        <strain evidence="7 8">JCM 3380</strain>
    </source>
</reference>
<feature type="transmembrane region" description="Helical" evidence="6">
    <location>
        <begin position="246"/>
        <end position="268"/>
    </location>
</feature>
<feature type="transmembrane region" description="Helical" evidence="6">
    <location>
        <begin position="209"/>
        <end position="226"/>
    </location>
</feature>
<feature type="transmembrane region" description="Helical" evidence="6">
    <location>
        <begin position="334"/>
        <end position="352"/>
    </location>
</feature>